<dbReference type="AlphaFoldDB" id="A0A9N7MGH4"/>
<protein>
    <submittedName>
        <fullName evidence="2">Probable WRKY transcription factor 15</fullName>
    </submittedName>
</protein>
<dbReference type="OrthoDB" id="10610319at2759"/>
<name>A0A9N7MGH4_STRHE</name>
<dbReference type="Proteomes" id="UP001153555">
    <property type="component" value="Unassembled WGS sequence"/>
</dbReference>
<evidence type="ECO:0000256" key="1">
    <source>
        <dbReference type="SAM" id="MobiDB-lite"/>
    </source>
</evidence>
<feature type="compositionally biased region" description="Low complexity" evidence="1">
    <location>
        <begin position="99"/>
        <end position="113"/>
    </location>
</feature>
<keyword evidence="3" id="KW-1185">Reference proteome</keyword>
<accession>A0A9N7MGH4</accession>
<sequence>MKKNYEMEGEVENEEERDISLLGQNLTGHAQFRWAPATSSRRWTTTADSRGLRRSTYRTHPPIFRANLFASSLTHGDTAGKPLLSSSSPFKRKCDCENAGASGKCSGSSSSHCHCSKRKIK</sequence>
<proteinExistence type="predicted"/>
<dbReference type="EMBL" id="CACSLK010000140">
    <property type="protein sequence ID" value="CAA0805712.1"/>
    <property type="molecule type" value="Genomic_DNA"/>
</dbReference>
<gene>
    <name evidence="2" type="ORF">SHERM_09222</name>
</gene>
<evidence type="ECO:0000313" key="3">
    <source>
        <dbReference type="Proteomes" id="UP001153555"/>
    </source>
</evidence>
<evidence type="ECO:0000313" key="2">
    <source>
        <dbReference type="EMBL" id="CAA0805712.1"/>
    </source>
</evidence>
<reference evidence="2" key="1">
    <citation type="submission" date="2019-12" db="EMBL/GenBank/DDBJ databases">
        <authorList>
            <person name="Scholes J."/>
        </authorList>
    </citation>
    <scope>NUCLEOTIDE SEQUENCE</scope>
</reference>
<organism evidence="2 3">
    <name type="scientific">Striga hermonthica</name>
    <name type="common">Purple witchweed</name>
    <name type="synonym">Buchnera hermonthica</name>
    <dbReference type="NCBI Taxonomy" id="68872"/>
    <lineage>
        <taxon>Eukaryota</taxon>
        <taxon>Viridiplantae</taxon>
        <taxon>Streptophyta</taxon>
        <taxon>Embryophyta</taxon>
        <taxon>Tracheophyta</taxon>
        <taxon>Spermatophyta</taxon>
        <taxon>Magnoliopsida</taxon>
        <taxon>eudicotyledons</taxon>
        <taxon>Gunneridae</taxon>
        <taxon>Pentapetalae</taxon>
        <taxon>asterids</taxon>
        <taxon>lamiids</taxon>
        <taxon>Lamiales</taxon>
        <taxon>Orobanchaceae</taxon>
        <taxon>Buchnereae</taxon>
        <taxon>Striga</taxon>
    </lineage>
</organism>
<feature type="region of interest" description="Disordered" evidence="1">
    <location>
        <begin position="95"/>
        <end position="121"/>
    </location>
</feature>
<comment type="caution">
    <text evidence="2">The sequence shown here is derived from an EMBL/GenBank/DDBJ whole genome shotgun (WGS) entry which is preliminary data.</text>
</comment>